<gene>
    <name evidence="4" type="ORF">TCE0_022r06407</name>
</gene>
<evidence type="ECO:0000313" key="4">
    <source>
        <dbReference type="EMBL" id="GAM36926.1"/>
    </source>
</evidence>
<accession>A0A6V8H7A5</accession>
<feature type="domain" description="DUF7492" evidence="3">
    <location>
        <begin position="20"/>
        <end position="260"/>
    </location>
</feature>
<protein>
    <recommendedName>
        <fullName evidence="3">DUF7492 domain-containing protein</fullName>
    </recommendedName>
</protein>
<dbReference type="AlphaFoldDB" id="A0A6V8H7A5"/>
<keyword evidence="2" id="KW-0732">Signal</keyword>
<dbReference type="EMBL" id="DF933818">
    <property type="protein sequence ID" value="GAM36926.1"/>
    <property type="molecule type" value="Genomic_DNA"/>
</dbReference>
<keyword evidence="5" id="KW-1185">Reference proteome</keyword>
<dbReference type="InterPro" id="IPR055915">
    <property type="entry name" value="DUF7492"/>
</dbReference>
<feature type="region of interest" description="Disordered" evidence="1">
    <location>
        <begin position="413"/>
        <end position="449"/>
    </location>
</feature>
<comment type="caution">
    <text evidence="4">The sequence shown here is derived from an EMBL/GenBank/DDBJ whole genome shotgun (WGS) entry which is preliminary data.</text>
</comment>
<feature type="compositionally biased region" description="Polar residues" evidence="1">
    <location>
        <begin position="415"/>
        <end position="426"/>
    </location>
</feature>
<reference evidence="5" key="1">
    <citation type="journal article" date="2015" name="Genome Announc.">
        <title>Draft genome sequence of Talaromyces cellulolyticus strain Y-94, a source of lignocellulosic biomass-degrading enzymes.</title>
        <authorList>
            <person name="Fujii T."/>
            <person name="Koike H."/>
            <person name="Sawayama S."/>
            <person name="Yano S."/>
            <person name="Inoue H."/>
        </authorList>
    </citation>
    <scope>NUCLEOTIDE SEQUENCE [LARGE SCALE GENOMIC DNA]</scope>
    <source>
        <strain evidence="5">Y-94</strain>
    </source>
</reference>
<proteinExistence type="predicted"/>
<organism evidence="4 5">
    <name type="scientific">Talaromyces pinophilus</name>
    <name type="common">Penicillium pinophilum</name>
    <dbReference type="NCBI Taxonomy" id="128442"/>
    <lineage>
        <taxon>Eukaryota</taxon>
        <taxon>Fungi</taxon>
        <taxon>Dikarya</taxon>
        <taxon>Ascomycota</taxon>
        <taxon>Pezizomycotina</taxon>
        <taxon>Eurotiomycetes</taxon>
        <taxon>Eurotiomycetidae</taxon>
        <taxon>Eurotiales</taxon>
        <taxon>Trichocomaceae</taxon>
        <taxon>Talaromyces</taxon>
        <taxon>Talaromyces sect. Talaromyces</taxon>
    </lineage>
</organism>
<evidence type="ECO:0000256" key="2">
    <source>
        <dbReference type="SAM" id="SignalP"/>
    </source>
</evidence>
<evidence type="ECO:0000259" key="3">
    <source>
        <dbReference type="Pfam" id="PF24320"/>
    </source>
</evidence>
<evidence type="ECO:0000313" key="5">
    <source>
        <dbReference type="Proteomes" id="UP000053095"/>
    </source>
</evidence>
<feature type="region of interest" description="Disordered" evidence="1">
    <location>
        <begin position="378"/>
        <end position="401"/>
    </location>
</feature>
<evidence type="ECO:0000256" key="1">
    <source>
        <dbReference type="SAM" id="MobiDB-lite"/>
    </source>
</evidence>
<dbReference type="Pfam" id="PF24320">
    <property type="entry name" value="DUF7492"/>
    <property type="match status" value="1"/>
</dbReference>
<feature type="signal peptide" evidence="2">
    <location>
        <begin position="1"/>
        <end position="21"/>
    </location>
</feature>
<feature type="chain" id="PRO_5027594221" description="DUF7492 domain-containing protein" evidence="2">
    <location>
        <begin position="22"/>
        <end position="449"/>
    </location>
</feature>
<dbReference type="Proteomes" id="UP000053095">
    <property type="component" value="Unassembled WGS sequence"/>
</dbReference>
<feature type="compositionally biased region" description="Acidic residues" evidence="1">
    <location>
        <begin position="435"/>
        <end position="449"/>
    </location>
</feature>
<name>A0A6V8H7A5_TALPI</name>
<sequence>MQDIKTSLVLVTTLLASLAHAHSWVEALSLLSPNGSFTGNTGYPRGMILRTTPGFNDTNMQWQLPANAGSQLLDNMPMCRPSQQTSNYTDSSLPKLEAYQGANIALRYQENGHVTTPWSKPGKPEHSGVVYVYGTSQPKEDDTLLGIHGQWTLDGKGGDGRGRLLTSQYFDDGQCYQINIGYISADRQAQFHRVAEAGSFQGANLWCQTDVPLPNDLDVGKDYTLYWVWDWSTMDGSGTVTLPELYTTCMDVTIADTKQVGDTGAVVPDGDSKSVPFVSITNYGEAAIQSVFESLSAAPTVPKVTATVPVNITASISYSVAAALLAKGVSSPAAAAQGASAVPLVLATLALSTHATAGAIPAAGAATAAATADSGAPAATSAASVPPTNPPRSADLGGGGECSVQTVTVTVTSTIPSQPQAHSTGSLARRRILALDDDDDDDDDDVFDS</sequence>